<keyword evidence="3" id="KW-1185">Reference proteome</keyword>
<accession>A0A5B7I9C7</accession>
<name>A0A5B7I9C7_PORTR</name>
<evidence type="ECO:0000313" key="2">
    <source>
        <dbReference type="EMBL" id="MPC81130.1"/>
    </source>
</evidence>
<dbReference type="Proteomes" id="UP000324222">
    <property type="component" value="Unassembled WGS sequence"/>
</dbReference>
<organism evidence="2 3">
    <name type="scientific">Portunus trituberculatus</name>
    <name type="common">Swimming crab</name>
    <name type="synonym">Neptunus trituberculatus</name>
    <dbReference type="NCBI Taxonomy" id="210409"/>
    <lineage>
        <taxon>Eukaryota</taxon>
        <taxon>Metazoa</taxon>
        <taxon>Ecdysozoa</taxon>
        <taxon>Arthropoda</taxon>
        <taxon>Crustacea</taxon>
        <taxon>Multicrustacea</taxon>
        <taxon>Malacostraca</taxon>
        <taxon>Eumalacostraca</taxon>
        <taxon>Eucarida</taxon>
        <taxon>Decapoda</taxon>
        <taxon>Pleocyemata</taxon>
        <taxon>Brachyura</taxon>
        <taxon>Eubrachyura</taxon>
        <taxon>Portunoidea</taxon>
        <taxon>Portunidae</taxon>
        <taxon>Portuninae</taxon>
        <taxon>Portunus</taxon>
    </lineage>
</organism>
<gene>
    <name evidence="2" type="ORF">E2C01_075730</name>
</gene>
<sequence>MQGSTRQPQAERWPPRMTHGSQARGEPGSDTRRGGAGCEPGGLCRDRGPARGGSHGGPQHNHRCSPASPQAAAAAAAA</sequence>
<dbReference type="AlphaFoldDB" id="A0A5B7I9C7"/>
<dbReference type="EMBL" id="VSRR010056021">
    <property type="protein sequence ID" value="MPC81130.1"/>
    <property type="molecule type" value="Genomic_DNA"/>
</dbReference>
<protein>
    <submittedName>
        <fullName evidence="2">Uncharacterized protein</fullName>
    </submittedName>
</protein>
<evidence type="ECO:0000313" key="3">
    <source>
        <dbReference type="Proteomes" id="UP000324222"/>
    </source>
</evidence>
<comment type="caution">
    <text evidence="2">The sequence shown here is derived from an EMBL/GenBank/DDBJ whole genome shotgun (WGS) entry which is preliminary data.</text>
</comment>
<evidence type="ECO:0000256" key="1">
    <source>
        <dbReference type="SAM" id="MobiDB-lite"/>
    </source>
</evidence>
<proteinExistence type="predicted"/>
<reference evidence="2 3" key="1">
    <citation type="submission" date="2019-05" db="EMBL/GenBank/DDBJ databases">
        <title>Another draft genome of Portunus trituberculatus and its Hox gene families provides insights of decapod evolution.</title>
        <authorList>
            <person name="Jeong J.-H."/>
            <person name="Song I."/>
            <person name="Kim S."/>
            <person name="Choi T."/>
            <person name="Kim D."/>
            <person name="Ryu S."/>
            <person name="Kim W."/>
        </authorList>
    </citation>
    <scope>NUCLEOTIDE SEQUENCE [LARGE SCALE GENOMIC DNA]</scope>
    <source>
        <tissue evidence="2">Muscle</tissue>
    </source>
</reference>
<feature type="region of interest" description="Disordered" evidence="1">
    <location>
        <begin position="1"/>
        <end position="78"/>
    </location>
</feature>